<evidence type="ECO:0000313" key="11">
    <source>
        <dbReference type="Proteomes" id="UP000298252"/>
    </source>
</evidence>
<feature type="transmembrane region" description="Helical" evidence="6">
    <location>
        <begin position="70"/>
        <end position="90"/>
    </location>
</feature>
<comment type="subcellular location">
    <subcellularLocation>
        <location evidence="1">Cell membrane</location>
        <topology evidence="1">Multi-pass membrane protein</topology>
    </subcellularLocation>
</comment>
<dbReference type="EMBL" id="SOFD01000016">
    <property type="protein sequence ID" value="TFB78425.1"/>
    <property type="molecule type" value="Genomic_DNA"/>
</dbReference>
<feature type="transmembrane region" description="Helical" evidence="6">
    <location>
        <begin position="232"/>
        <end position="253"/>
    </location>
</feature>
<feature type="transmembrane region" description="Helical" evidence="6">
    <location>
        <begin position="123"/>
        <end position="144"/>
    </location>
</feature>
<keyword evidence="3 6" id="KW-0812">Transmembrane</keyword>
<feature type="transmembrane region" description="Helical" evidence="6">
    <location>
        <begin position="273"/>
        <end position="292"/>
    </location>
</feature>
<evidence type="ECO:0000256" key="5">
    <source>
        <dbReference type="ARBA" id="ARBA00023136"/>
    </source>
</evidence>
<evidence type="ECO:0000256" key="6">
    <source>
        <dbReference type="SAM" id="Phobius"/>
    </source>
</evidence>
<reference evidence="9 11" key="2">
    <citation type="submission" date="2019-03" db="EMBL/GenBank/DDBJ databases">
        <title>Genomics of glacier-inhabiting Cryobacterium strains.</title>
        <authorList>
            <person name="Liu Q."/>
            <person name="Xin Y.-H."/>
        </authorList>
    </citation>
    <scope>NUCLEOTIDE SEQUENCE [LARGE SCALE GENOMIC DNA]</scope>
    <source>
        <strain evidence="9 11">Hh8</strain>
    </source>
</reference>
<keyword evidence="2" id="KW-1003">Cell membrane</keyword>
<dbReference type="STRING" id="1424659.SAMN05216368_10356"/>
<dbReference type="Proteomes" id="UP000199639">
    <property type="component" value="Unassembled WGS sequence"/>
</dbReference>
<name>A0A4R8V7P3_9MICO</name>
<evidence type="ECO:0000313" key="9">
    <source>
        <dbReference type="EMBL" id="TFB78425.1"/>
    </source>
</evidence>
<evidence type="ECO:0000259" key="7">
    <source>
        <dbReference type="Pfam" id="PF01292"/>
    </source>
</evidence>
<feature type="transmembrane region" description="Helical" evidence="6">
    <location>
        <begin position="20"/>
        <end position="40"/>
    </location>
</feature>
<reference evidence="8 10" key="1">
    <citation type="submission" date="2016-10" db="EMBL/GenBank/DDBJ databases">
        <authorList>
            <person name="Varghese N."/>
            <person name="Submissions S."/>
        </authorList>
    </citation>
    <scope>NUCLEOTIDE SEQUENCE [LARGE SCALE GENOMIC DNA]</scope>
    <source>
        <strain evidence="8 10">CGMCC 1.11215</strain>
    </source>
</reference>
<dbReference type="GO" id="GO:0022904">
    <property type="term" value="P:respiratory electron transport chain"/>
    <property type="evidence" value="ECO:0007669"/>
    <property type="project" value="InterPro"/>
</dbReference>
<gene>
    <name evidence="9" type="ORF">E3O21_05945</name>
    <name evidence="8" type="ORF">SAMN05216368_10356</name>
</gene>
<evidence type="ECO:0000256" key="2">
    <source>
        <dbReference type="ARBA" id="ARBA00022475"/>
    </source>
</evidence>
<feature type="transmembrane region" description="Helical" evidence="6">
    <location>
        <begin position="191"/>
        <end position="211"/>
    </location>
</feature>
<proteinExistence type="predicted"/>
<evidence type="ECO:0000256" key="1">
    <source>
        <dbReference type="ARBA" id="ARBA00004651"/>
    </source>
</evidence>
<dbReference type="EMBL" id="FNIB01000003">
    <property type="protein sequence ID" value="SDM95409.1"/>
    <property type="molecule type" value="Genomic_DNA"/>
</dbReference>
<keyword evidence="4 6" id="KW-1133">Transmembrane helix</keyword>
<dbReference type="AlphaFoldDB" id="A0A4R8V7P3"/>
<dbReference type="SUPFAM" id="SSF81342">
    <property type="entry name" value="Transmembrane di-heme cytochromes"/>
    <property type="match status" value="1"/>
</dbReference>
<evidence type="ECO:0000313" key="10">
    <source>
        <dbReference type="Proteomes" id="UP000199639"/>
    </source>
</evidence>
<feature type="domain" description="Cytochrome b561 bacterial/Ni-hydrogenase" evidence="7">
    <location>
        <begin position="69"/>
        <end position="258"/>
    </location>
</feature>
<accession>A0A4R8V7P3</accession>
<dbReference type="Gene3D" id="1.20.950.20">
    <property type="entry name" value="Transmembrane di-heme cytochromes, Chain C"/>
    <property type="match status" value="1"/>
</dbReference>
<evidence type="ECO:0000313" key="8">
    <source>
        <dbReference type="EMBL" id="SDM95409.1"/>
    </source>
</evidence>
<evidence type="ECO:0000256" key="4">
    <source>
        <dbReference type="ARBA" id="ARBA00022989"/>
    </source>
</evidence>
<evidence type="ECO:0000256" key="3">
    <source>
        <dbReference type="ARBA" id="ARBA00022692"/>
    </source>
</evidence>
<dbReference type="Pfam" id="PF01292">
    <property type="entry name" value="Ni_hydr_CYTB"/>
    <property type="match status" value="1"/>
</dbReference>
<dbReference type="InterPro" id="IPR016174">
    <property type="entry name" value="Di-haem_cyt_TM"/>
</dbReference>
<dbReference type="InterPro" id="IPR011577">
    <property type="entry name" value="Cyt_b561_bac/Ni-Hgenase"/>
</dbReference>
<sequence length="309" mass="34460">MTSSGSRLATLAENRWFKLVWIIPAGIVVLAVVVLAARGIRSLPDVQSFLTEYPGTTTLPDSAPMGIPAWLAWQHGLNAFFILFIIRSGWQIRTTKRPTMFWKRNNTGLIRTKTPPIKISLNLWLHITFDTLWVVNGVLFYVLLVATGQWLRLIPVTWEIFPNALSAGLQYASLNWPVEDGWVNYNALQTISYFLVVFVAAPLALATGLRMSPSWTSKRLSKLYPIAVARAVHFPVMIFFVAFIAVHVILVFATGALRNLNHMYAAQNADGWLGFWIFAGALALMIAAWFAAQPFVLRAIASLTGTVSR</sequence>
<dbReference type="GO" id="GO:0009055">
    <property type="term" value="F:electron transfer activity"/>
    <property type="evidence" value="ECO:0007669"/>
    <property type="project" value="InterPro"/>
</dbReference>
<keyword evidence="5 6" id="KW-0472">Membrane</keyword>
<dbReference type="Proteomes" id="UP000298252">
    <property type="component" value="Unassembled WGS sequence"/>
</dbReference>
<organism evidence="8 10">
    <name type="scientific">Cryobacterium flavum</name>
    <dbReference type="NCBI Taxonomy" id="1424659"/>
    <lineage>
        <taxon>Bacteria</taxon>
        <taxon>Bacillati</taxon>
        <taxon>Actinomycetota</taxon>
        <taxon>Actinomycetes</taxon>
        <taxon>Micrococcales</taxon>
        <taxon>Microbacteriaceae</taxon>
        <taxon>Cryobacterium</taxon>
    </lineage>
</organism>
<dbReference type="GO" id="GO:0005886">
    <property type="term" value="C:plasma membrane"/>
    <property type="evidence" value="ECO:0007669"/>
    <property type="project" value="UniProtKB-SubCell"/>
</dbReference>
<protein>
    <submittedName>
        <fullName evidence="8">Thiosulfate reductase cytochrome b subunit</fullName>
    </submittedName>
</protein>
<dbReference type="RefSeq" id="WP_092339563.1">
    <property type="nucleotide sequence ID" value="NZ_FNIB01000003.1"/>
</dbReference>
<keyword evidence="11" id="KW-1185">Reference proteome</keyword>